<evidence type="ECO:0000256" key="2">
    <source>
        <dbReference type="ARBA" id="ARBA00022723"/>
    </source>
</evidence>
<evidence type="ECO:0000313" key="6">
    <source>
        <dbReference type="EMBL" id="SNV00448.1"/>
    </source>
</evidence>
<dbReference type="eggNOG" id="COG0491">
    <property type="taxonomic scope" value="Bacteria"/>
</dbReference>
<keyword evidence="2" id="KW-0479">Metal-binding</keyword>
<evidence type="ECO:0000259" key="5">
    <source>
        <dbReference type="SMART" id="SM00849"/>
    </source>
</evidence>
<dbReference type="SMART" id="SM00849">
    <property type="entry name" value="Lactamase_B"/>
    <property type="match status" value="1"/>
</dbReference>
<name>A0A239TTI4_9FIRM</name>
<evidence type="ECO:0000256" key="1">
    <source>
        <dbReference type="ARBA" id="ARBA00001947"/>
    </source>
</evidence>
<gene>
    <name evidence="6" type="ORF">SAMEA4364220_01313</name>
</gene>
<dbReference type="PANTHER" id="PTHR46233:SF3">
    <property type="entry name" value="HYDROXYACYLGLUTATHIONE HYDROLASE GLOC"/>
    <property type="match status" value="1"/>
</dbReference>
<dbReference type="OrthoDB" id="9802248at2"/>
<accession>A0A239TTI4</accession>
<sequence length="208" mass="22488">MKIISLTVGPIMENCYIIYDEQSLEGIIVDPGDEADRILKAVQKLNLTIKYIVNTHGHADHIGANKQLGEALHAKLAIHADDVAMLTDPQLNLSISGYMGRVIISQPADILLHENDIISFGNCQFKVIHTPGHTPGGICLVGENIVVSGDSLFAGSIGRTDFPTGSMTDLVSSLKTKILTLDPKMHVFPGHGGPSVIEWEKQNNPYLA</sequence>
<dbReference type="GO" id="GO:0016787">
    <property type="term" value="F:hydrolase activity"/>
    <property type="evidence" value="ECO:0007669"/>
    <property type="project" value="UniProtKB-KW"/>
</dbReference>
<keyword evidence="3 6" id="KW-0378">Hydrolase</keyword>
<dbReference type="InterPro" id="IPR051453">
    <property type="entry name" value="MBL_Glyoxalase_II"/>
</dbReference>
<dbReference type="SUPFAM" id="SSF56281">
    <property type="entry name" value="Metallo-hydrolase/oxidoreductase"/>
    <property type="match status" value="1"/>
</dbReference>
<dbReference type="GeneID" id="78507315"/>
<dbReference type="PANTHER" id="PTHR46233">
    <property type="entry name" value="HYDROXYACYLGLUTATHIONE HYDROLASE GLOC"/>
    <property type="match status" value="1"/>
</dbReference>
<dbReference type="Gene3D" id="3.60.15.10">
    <property type="entry name" value="Ribonuclease Z/Hydroxyacylglutathione hydrolase-like"/>
    <property type="match status" value="1"/>
</dbReference>
<proteinExistence type="predicted"/>
<comment type="cofactor">
    <cofactor evidence="1">
        <name>Zn(2+)</name>
        <dbReference type="ChEBI" id="CHEBI:29105"/>
    </cofactor>
</comment>
<organism evidence="6 7">
    <name type="scientific">Megamonas hypermegale</name>
    <dbReference type="NCBI Taxonomy" id="158847"/>
    <lineage>
        <taxon>Bacteria</taxon>
        <taxon>Bacillati</taxon>
        <taxon>Bacillota</taxon>
        <taxon>Negativicutes</taxon>
        <taxon>Selenomonadales</taxon>
        <taxon>Selenomonadaceae</taxon>
        <taxon>Megamonas</taxon>
    </lineage>
</organism>
<keyword evidence="7" id="KW-1185">Reference proteome</keyword>
<dbReference type="AlphaFoldDB" id="A0A239TTI4"/>
<evidence type="ECO:0000256" key="4">
    <source>
        <dbReference type="ARBA" id="ARBA00022833"/>
    </source>
</evidence>
<dbReference type="InterPro" id="IPR001279">
    <property type="entry name" value="Metallo-B-lactamas"/>
</dbReference>
<keyword evidence="4" id="KW-0862">Zinc</keyword>
<dbReference type="GO" id="GO:0046872">
    <property type="term" value="F:metal ion binding"/>
    <property type="evidence" value="ECO:0007669"/>
    <property type="project" value="UniProtKB-KW"/>
</dbReference>
<feature type="domain" description="Metallo-beta-lactamase" evidence="5">
    <location>
        <begin position="12"/>
        <end position="191"/>
    </location>
</feature>
<evidence type="ECO:0000256" key="3">
    <source>
        <dbReference type="ARBA" id="ARBA00022801"/>
    </source>
</evidence>
<dbReference type="RefSeq" id="WP_027889846.1">
    <property type="nucleotide sequence ID" value="NZ_CALXYH010000001.1"/>
</dbReference>
<dbReference type="CDD" id="cd06262">
    <property type="entry name" value="metallo-hydrolase-like_MBL-fold"/>
    <property type="match status" value="1"/>
</dbReference>
<dbReference type="EMBL" id="LT906446">
    <property type="protein sequence ID" value="SNV00448.1"/>
    <property type="molecule type" value="Genomic_DNA"/>
</dbReference>
<reference evidence="6 7" key="1">
    <citation type="submission" date="2017-06" db="EMBL/GenBank/DDBJ databases">
        <authorList>
            <consortium name="Pathogen Informatics"/>
        </authorList>
    </citation>
    <scope>NUCLEOTIDE SEQUENCE [LARGE SCALE GENOMIC DNA]</scope>
    <source>
        <strain evidence="6 7">NCTC10570</strain>
    </source>
</reference>
<dbReference type="Pfam" id="PF00753">
    <property type="entry name" value="Lactamase_B"/>
    <property type="match status" value="1"/>
</dbReference>
<dbReference type="InterPro" id="IPR036866">
    <property type="entry name" value="RibonucZ/Hydroxyglut_hydro"/>
</dbReference>
<evidence type="ECO:0000313" key="7">
    <source>
        <dbReference type="Proteomes" id="UP000215383"/>
    </source>
</evidence>
<protein>
    <submittedName>
        <fullName evidence="6">Hydroxyacylglutathione hydrolase</fullName>
    </submittedName>
</protein>
<dbReference type="Proteomes" id="UP000215383">
    <property type="component" value="Chromosome 1"/>
</dbReference>